<keyword evidence="2" id="KW-1185">Reference proteome</keyword>
<dbReference type="SUPFAM" id="SSF51445">
    <property type="entry name" value="(Trans)glycosidases"/>
    <property type="match status" value="1"/>
</dbReference>
<dbReference type="Proteomes" id="UP000241912">
    <property type="component" value="Unassembled WGS sequence"/>
</dbReference>
<gene>
    <name evidence="1" type="ORF">C7H79_16020</name>
</gene>
<protein>
    <submittedName>
        <fullName evidence="1">Glycoside hydrolase</fullName>
    </submittedName>
</protein>
<comment type="caution">
    <text evidence="1">The sequence shown here is derived from an EMBL/GenBank/DDBJ whole genome shotgun (WGS) entry which is preliminary data.</text>
</comment>
<dbReference type="Gene3D" id="3.20.20.80">
    <property type="entry name" value="Glycosidases"/>
    <property type="match status" value="1"/>
</dbReference>
<reference evidence="1 2" key="1">
    <citation type="submission" date="2018-03" db="EMBL/GenBank/DDBJ databases">
        <title>Draft genome of Nitrosomonas supralitoralis APG5.</title>
        <authorList>
            <person name="Urakawa H."/>
            <person name="Lopez J.V."/>
        </authorList>
    </citation>
    <scope>NUCLEOTIDE SEQUENCE [LARGE SCALE GENOMIC DNA]</scope>
    <source>
        <strain evidence="1 2">APG5</strain>
    </source>
</reference>
<dbReference type="AlphaFoldDB" id="A0A2P7NRC6"/>
<organism evidence="1 2">
    <name type="scientific">Nitrosomonas supralitoralis</name>
    <dbReference type="NCBI Taxonomy" id="2116706"/>
    <lineage>
        <taxon>Bacteria</taxon>
        <taxon>Pseudomonadati</taxon>
        <taxon>Pseudomonadota</taxon>
        <taxon>Betaproteobacteria</taxon>
        <taxon>Nitrosomonadales</taxon>
        <taxon>Nitrosomonadaceae</taxon>
        <taxon>Nitrosomonas</taxon>
    </lineage>
</organism>
<evidence type="ECO:0000313" key="2">
    <source>
        <dbReference type="Proteomes" id="UP000241912"/>
    </source>
</evidence>
<keyword evidence="1" id="KW-0378">Hydrolase</keyword>
<dbReference type="OrthoDB" id="8548574at2"/>
<evidence type="ECO:0000313" key="1">
    <source>
        <dbReference type="EMBL" id="PSJ15987.1"/>
    </source>
</evidence>
<dbReference type="RefSeq" id="WP_106708265.1">
    <property type="nucleotide sequence ID" value="NZ_PXXU01000090.1"/>
</dbReference>
<accession>A0A2P7NRC6</accession>
<name>A0A2P7NRC6_9PROT</name>
<proteinExistence type="predicted"/>
<sequence>MKRENFMKSNIILPNINRRINGISIAILFVLCMMLAPLGVGQAAPIPPQSTGVKWHPGHYYTIQNWANDDPIYMAKVYKELKATPALRGMQMRFLWGWIEKSQGVYDFSIIDKHLAKLTAMNKRLVIQVQTKSFDDDWKLIPDYLKAPKYEGGAFKYSDYGPITSNDGSRYGHNIKLWNPNVRDRLIALYRALGKRYNSHPNVEGIGMIETAMGQAVKPLTTAQTDKWFDNLIIVQQRMRDFFPNTMTIQEINYPRDYLKQITTAMVKMGGALGCPDVYPDEPGLNFPGNQYTPQGAYRYFSQLSGVIPIAPTVEKVNYLNTRGDKKGHVPTVQELLVFARDDLKANYIFWQRVPPYVDKVLEVMSFNSQKNTPSGGLKSACPKAYPSCIWN</sequence>
<dbReference type="EMBL" id="PXXU01000090">
    <property type="protein sequence ID" value="PSJ15987.1"/>
    <property type="molecule type" value="Genomic_DNA"/>
</dbReference>
<dbReference type="GO" id="GO:0016787">
    <property type="term" value="F:hydrolase activity"/>
    <property type="evidence" value="ECO:0007669"/>
    <property type="project" value="UniProtKB-KW"/>
</dbReference>
<dbReference type="InterPro" id="IPR017853">
    <property type="entry name" value="GH"/>
</dbReference>